<name>A0AAN6XB05_9PEZI</name>
<dbReference type="InterPro" id="IPR001810">
    <property type="entry name" value="F-box_dom"/>
</dbReference>
<feature type="non-terminal residue" evidence="3">
    <location>
        <position position="499"/>
    </location>
</feature>
<accession>A0AAN6XB05</accession>
<feature type="region of interest" description="Disordered" evidence="1">
    <location>
        <begin position="465"/>
        <end position="499"/>
    </location>
</feature>
<dbReference type="Proteomes" id="UP001303160">
    <property type="component" value="Unassembled WGS sequence"/>
</dbReference>
<dbReference type="EMBL" id="MU864055">
    <property type="protein sequence ID" value="KAK4194532.1"/>
    <property type="molecule type" value="Genomic_DNA"/>
</dbReference>
<dbReference type="AlphaFoldDB" id="A0AAN6XB05"/>
<dbReference type="SUPFAM" id="SSF81383">
    <property type="entry name" value="F-box domain"/>
    <property type="match status" value="1"/>
</dbReference>
<organism evidence="3 4">
    <name type="scientific">Triangularia verruculosa</name>
    <dbReference type="NCBI Taxonomy" id="2587418"/>
    <lineage>
        <taxon>Eukaryota</taxon>
        <taxon>Fungi</taxon>
        <taxon>Dikarya</taxon>
        <taxon>Ascomycota</taxon>
        <taxon>Pezizomycotina</taxon>
        <taxon>Sordariomycetes</taxon>
        <taxon>Sordariomycetidae</taxon>
        <taxon>Sordariales</taxon>
        <taxon>Podosporaceae</taxon>
        <taxon>Triangularia</taxon>
    </lineage>
</organism>
<evidence type="ECO:0000313" key="4">
    <source>
        <dbReference type="Proteomes" id="UP001303160"/>
    </source>
</evidence>
<sequence length="499" mass="57045">MNPAATPDAAMNAQDDSALARMPVEVLLRITRFVPTVDLSNVRLTCRVIERNLFNFFAHEFFRKKQFMVSTPSLQALIDISNHHSLSPFLKHVIICTDRLAEIHGYQQPTDPQKRQNFRRAHADQANLLSTGLLRDMLAEAFSALPNLEVIDLRDFYSRTRNRDGVNAEWRSYGSRMLRESTGVAVNATASSSGLYDTYPTQIFTAITAALATSERQPNSIEVLLRHRNWGLFDHAFAIPSRLEPKLAPILANLKTLHLTLCINYESFMIQDFLAMARNVSWLRLNFNYVSRVSMDQEPGPMLLKWVAHPESDTPISDVDRKSIPFPNLIRFDIGNADLTARTIVKLVTKFSPTLEHLSMRRVILFGTTREREEKLNPWEGLFNSMKKIRGILRVLELSELQHSSLDPGNFPGSVAFQRSSDSPTLEAHSSFMGTTDRMSFEALIQTINDRMICRWPGRHNRGTWDVEMEVDSEEVEEDENEDEDEDEDENEDEDLDED</sequence>
<reference evidence="3" key="2">
    <citation type="submission" date="2023-05" db="EMBL/GenBank/DDBJ databases">
        <authorList>
            <consortium name="Lawrence Berkeley National Laboratory"/>
            <person name="Steindorff A."/>
            <person name="Hensen N."/>
            <person name="Bonometti L."/>
            <person name="Westerberg I."/>
            <person name="Brannstrom I.O."/>
            <person name="Guillou S."/>
            <person name="Cros-Aarteil S."/>
            <person name="Calhoun S."/>
            <person name="Haridas S."/>
            <person name="Kuo A."/>
            <person name="Mondo S."/>
            <person name="Pangilinan J."/>
            <person name="Riley R."/>
            <person name="Labutti K."/>
            <person name="Andreopoulos B."/>
            <person name="Lipzen A."/>
            <person name="Chen C."/>
            <person name="Yanf M."/>
            <person name="Daum C."/>
            <person name="Ng V."/>
            <person name="Clum A."/>
            <person name="Ohm R."/>
            <person name="Martin F."/>
            <person name="Silar P."/>
            <person name="Natvig D."/>
            <person name="Lalanne C."/>
            <person name="Gautier V."/>
            <person name="Ament-Velasquez S.L."/>
            <person name="Kruys A."/>
            <person name="Hutchinson M.I."/>
            <person name="Powell A.J."/>
            <person name="Barry K."/>
            <person name="Miller A.N."/>
            <person name="Grigoriev I.V."/>
            <person name="Debuchy R."/>
            <person name="Gladieux P."/>
            <person name="Thoren M.H."/>
            <person name="Johannesson H."/>
        </authorList>
    </citation>
    <scope>NUCLEOTIDE SEQUENCE</scope>
    <source>
        <strain evidence="3">CBS 315.58</strain>
    </source>
</reference>
<dbReference type="PROSITE" id="PS50181">
    <property type="entry name" value="FBOX"/>
    <property type="match status" value="1"/>
</dbReference>
<evidence type="ECO:0000259" key="2">
    <source>
        <dbReference type="PROSITE" id="PS50181"/>
    </source>
</evidence>
<gene>
    <name evidence="3" type="ORF">QBC40DRAFT_290616</name>
</gene>
<reference evidence="3" key="1">
    <citation type="journal article" date="2023" name="Mol. Phylogenet. Evol.">
        <title>Genome-scale phylogeny and comparative genomics of the fungal order Sordariales.</title>
        <authorList>
            <person name="Hensen N."/>
            <person name="Bonometti L."/>
            <person name="Westerberg I."/>
            <person name="Brannstrom I.O."/>
            <person name="Guillou S."/>
            <person name="Cros-Aarteil S."/>
            <person name="Calhoun S."/>
            <person name="Haridas S."/>
            <person name="Kuo A."/>
            <person name="Mondo S."/>
            <person name="Pangilinan J."/>
            <person name="Riley R."/>
            <person name="LaButti K."/>
            <person name="Andreopoulos B."/>
            <person name="Lipzen A."/>
            <person name="Chen C."/>
            <person name="Yan M."/>
            <person name="Daum C."/>
            <person name="Ng V."/>
            <person name="Clum A."/>
            <person name="Steindorff A."/>
            <person name="Ohm R.A."/>
            <person name="Martin F."/>
            <person name="Silar P."/>
            <person name="Natvig D.O."/>
            <person name="Lalanne C."/>
            <person name="Gautier V."/>
            <person name="Ament-Velasquez S.L."/>
            <person name="Kruys A."/>
            <person name="Hutchinson M.I."/>
            <person name="Powell A.J."/>
            <person name="Barry K."/>
            <person name="Miller A.N."/>
            <person name="Grigoriev I.V."/>
            <person name="Debuchy R."/>
            <person name="Gladieux P."/>
            <person name="Hiltunen Thoren M."/>
            <person name="Johannesson H."/>
        </authorList>
    </citation>
    <scope>NUCLEOTIDE SEQUENCE</scope>
    <source>
        <strain evidence="3">CBS 315.58</strain>
    </source>
</reference>
<feature type="domain" description="F-box" evidence="2">
    <location>
        <begin position="16"/>
        <end position="65"/>
    </location>
</feature>
<protein>
    <recommendedName>
        <fullName evidence="2">F-box domain-containing protein</fullName>
    </recommendedName>
</protein>
<dbReference type="InterPro" id="IPR036047">
    <property type="entry name" value="F-box-like_dom_sf"/>
</dbReference>
<evidence type="ECO:0000256" key="1">
    <source>
        <dbReference type="SAM" id="MobiDB-lite"/>
    </source>
</evidence>
<proteinExistence type="predicted"/>
<dbReference type="SUPFAM" id="SSF52047">
    <property type="entry name" value="RNI-like"/>
    <property type="match status" value="1"/>
</dbReference>
<feature type="compositionally biased region" description="Acidic residues" evidence="1">
    <location>
        <begin position="467"/>
        <end position="499"/>
    </location>
</feature>
<comment type="caution">
    <text evidence="3">The sequence shown here is derived from an EMBL/GenBank/DDBJ whole genome shotgun (WGS) entry which is preliminary data.</text>
</comment>
<keyword evidence="4" id="KW-1185">Reference proteome</keyword>
<evidence type="ECO:0000313" key="3">
    <source>
        <dbReference type="EMBL" id="KAK4194532.1"/>
    </source>
</evidence>